<feature type="region of interest" description="Disordered" evidence="1">
    <location>
        <begin position="359"/>
        <end position="383"/>
    </location>
</feature>
<feature type="transmembrane region" description="Helical" evidence="2">
    <location>
        <begin position="279"/>
        <end position="302"/>
    </location>
</feature>
<proteinExistence type="predicted"/>
<keyword evidence="4" id="KW-1185">Reference proteome</keyword>
<keyword evidence="2" id="KW-0472">Membrane</keyword>
<feature type="compositionally biased region" description="Basic residues" evidence="1">
    <location>
        <begin position="372"/>
        <end position="383"/>
    </location>
</feature>
<evidence type="ECO:0000256" key="2">
    <source>
        <dbReference type="SAM" id="Phobius"/>
    </source>
</evidence>
<evidence type="ECO:0000313" key="3">
    <source>
        <dbReference type="EMBL" id="MEJ2871516.1"/>
    </source>
</evidence>
<dbReference type="RefSeq" id="WP_337698086.1">
    <property type="nucleotide sequence ID" value="NZ_JBBEGN010000024.1"/>
</dbReference>
<dbReference type="EMBL" id="JBBEGN010000024">
    <property type="protein sequence ID" value="MEJ2871516.1"/>
    <property type="molecule type" value="Genomic_DNA"/>
</dbReference>
<evidence type="ECO:0008006" key="5">
    <source>
        <dbReference type="Google" id="ProtNLM"/>
    </source>
</evidence>
<feature type="transmembrane region" description="Helical" evidence="2">
    <location>
        <begin position="206"/>
        <end position="232"/>
    </location>
</feature>
<feature type="transmembrane region" description="Helical" evidence="2">
    <location>
        <begin position="27"/>
        <end position="44"/>
    </location>
</feature>
<reference evidence="3 4" key="1">
    <citation type="submission" date="2024-03" db="EMBL/GenBank/DDBJ databases">
        <title>Actinomycetospora sp. OC33-EN08, a novel actinomycete isolated from wild orchid (Aerides multiflora).</title>
        <authorList>
            <person name="Suriyachadkun C."/>
        </authorList>
    </citation>
    <scope>NUCLEOTIDE SEQUENCE [LARGE SCALE GENOMIC DNA]</scope>
    <source>
        <strain evidence="3 4">OC33-EN08</strain>
    </source>
</reference>
<keyword evidence="2" id="KW-0812">Transmembrane</keyword>
<feature type="transmembrane region" description="Helical" evidence="2">
    <location>
        <begin position="51"/>
        <end position="71"/>
    </location>
</feature>
<gene>
    <name evidence="3" type="ORF">WCD74_27400</name>
</gene>
<keyword evidence="2" id="KW-1133">Transmembrane helix</keyword>
<name>A0ABU8MW33_9PSEU</name>
<evidence type="ECO:0000256" key="1">
    <source>
        <dbReference type="SAM" id="MobiDB-lite"/>
    </source>
</evidence>
<dbReference type="Proteomes" id="UP001385809">
    <property type="component" value="Unassembled WGS sequence"/>
</dbReference>
<feature type="transmembrane region" description="Helical" evidence="2">
    <location>
        <begin position="239"/>
        <end position="259"/>
    </location>
</feature>
<feature type="transmembrane region" description="Helical" evidence="2">
    <location>
        <begin position="309"/>
        <end position="331"/>
    </location>
</feature>
<accession>A0ABU8MW33</accession>
<evidence type="ECO:0000313" key="4">
    <source>
        <dbReference type="Proteomes" id="UP001385809"/>
    </source>
</evidence>
<sequence length="383" mass="39504">MTLPALSLGALLAVVSTFPAMELGGPPAVVAVYVLLTAVALALPSVRIPRWVLPGLVAVVAVGLVVAFAVGPPSWAPGVGSDRADALDVALSRLAGGLYPYTGVTYLQNPITPLPGSLVLAAPFWAITGHAAWQNVGWTLLLLPVLNGGWRLRRTPTLLWVLVALTPEVLREYLVGDDLVTSVVPAVAAAAWVLRSWSPLVLTTGAIALGVATCTRPHLALVVVIVAVAVGVRRGHRRGLLVGSVAAATWAVLIGPFLLGGADRFSPLHVGAKVTGERGLHLGIVVVALVALGLLVGALVWLRPTTDAALGWCAAAVLAAPTVLSAGFWLLVTGSVWQADLTLGAGAVPFAAWALARPRGDDPAAPPARGFPSRRRRRRTVGA</sequence>
<comment type="caution">
    <text evidence="3">The sequence shown here is derived from an EMBL/GenBank/DDBJ whole genome shotgun (WGS) entry which is preliminary data.</text>
</comment>
<protein>
    <recommendedName>
        <fullName evidence="5">DUF2029 domain-containing protein</fullName>
    </recommendedName>
</protein>
<organism evidence="3 4">
    <name type="scientific">Actinomycetospora aurantiaca</name>
    <dbReference type="NCBI Taxonomy" id="3129233"/>
    <lineage>
        <taxon>Bacteria</taxon>
        <taxon>Bacillati</taxon>
        <taxon>Actinomycetota</taxon>
        <taxon>Actinomycetes</taxon>
        <taxon>Pseudonocardiales</taxon>
        <taxon>Pseudonocardiaceae</taxon>
        <taxon>Actinomycetospora</taxon>
    </lineage>
</organism>
<feature type="transmembrane region" description="Helical" evidence="2">
    <location>
        <begin position="337"/>
        <end position="356"/>
    </location>
</feature>